<reference evidence="11 12" key="1">
    <citation type="submission" date="2015-11" db="EMBL/GenBank/DDBJ databases">
        <title>Genomic analysis of 38 Legionella species identifies large and diverse effector repertoires.</title>
        <authorList>
            <person name="Burstein D."/>
            <person name="Amaro F."/>
            <person name="Zusman T."/>
            <person name="Lifshitz Z."/>
            <person name="Cohen O."/>
            <person name="Gilbert J.A."/>
            <person name="Pupko T."/>
            <person name="Shuman H.A."/>
            <person name="Segal G."/>
        </authorList>
    </citation>
    <scope>NUCLEOTIDE SEQUENCE [LARGE SCALE GENOMIC DNA]</scope>
    <source>
        <strain evidence="11 12">WIGA</strain>
    </source>
</reference>
<keyword evidence="4 9" id="KW-0547">Nucleotide-binding</keyword>
<keyword evidence="8" id="KW-0061">Asparagine biosynthesis</keyword>
<dbReference type="Gene3D" id="3.60.20.10">
    <property type="entry name" value="Glutamine Phosphoribosylpyrophosphate, subunit 1, domain 1"/>
    <property type="match status" value="1"/>
</dbReference>
<dbReference type="SUPFAM" id="SSF56235">
    <property type="entry name" value="N-terminal nucleophile aminohydrolases (Ntn hydrolases)"/>
    <property type="match status" value="1"/>
</dbReference>
<evidence type="ECO:0000256" key="4">
    <source>
        <dbReference type="ARBA" id="ARBA00022741"/>
    </source>
</evidence>
<dbReference type="InterPro" id="IPR051786">
    <property type="entry name" value="ASN_synthetase/amidase"/>
</dbReference>
<feature type="binding site" evidence="9">
    <location>
        <position position="293"/>
    </location>
    <ligand>
        <name>ATP</name>
        <dbReference type="ChEBI" id="CHEBI:30616"/>
    </ligand>
</feature>
<evidence type="ECO:0000256" key="9">
    <source>
        <dbReference type="PIRSR" id="PIRSR001589-2"/>
    </source>
</evidence>
<dbReference type="EMBL" id="LNXU01000032">
    <property type="protein sequence ID" value="KTC71359.1"/>
    <property type="molecule type" value="Genomic_DNA"/>
</dbReference>
<dbReference type="PROSITE" id="PS51278">
    <property type="entry name" value="GATASE_TYPE_2"/>
    <property type="match status" value="1"/>
</dbReference>
<dbReference type="PANTHER" id="PTHR43284">
    <property type="entry name" value="ASPARAGINE SYNTHETASE (GLUTAMINE-HYDROLYZING)"/>
    <property type="match status" value="1"/>
</dbReference>
<dbReference type="InterPro" id="IPR029055">
    <property type="entry name" value="Ntn_hydrolases_N"/>
</dbReference>
<evidence type="ECO:0000256" key="5">
    <source>
        <dbReference type="ARBA" id="ARBA00022840"/>
    </source>
</evidence>
<keyword evidence="12" id="KW-1185">Reference proteome</keyword>
<protein>
    <recommendedName>
        <fullName evidence="3">asparagine synthase (glutamine-hydrolyzing)</fullName>
        <ecNumber evidence="3">6.3.5.4</ecNumber>
    </recommendedName>
</protein>
<dbReference type="EC" id="6.3.5.4" evidence="3"/>
<dbReference type="InterPro" id="IPR017932">
    <property type="entry name" value="GATase_2_dom"/>
</dbReference>
<proteinExistence type="inferred from homology"/>
<dbReference type="GO" id="GO:0004066">
    <property type="term" value="F:asparagine synthase (glutamine-hydrolyzing) activity"/>
    <property type="evidence" value="ECO:0007669"/>
    <property type="project" value="UniProtKB-EC"/>
</dbReference>
<evidence type="ECO:0000256" key="2">
    <source>
        <dbReference type="ARBA" id="ARBA00005752"/>
    </source>
</evidence>
<evidence type="ECO:0000313" key="11">
    <source>
        <dbReference type="EMBL" id="KTC71359.1"/>
    </source>
</evidence>
<feature type="active site" description="For GATase activity" evidence="8">
    <location>
        <position position="2"/>
    </location>
</feature>
<dbReference type="STRING" id="447.Lboz_2936"/>
<evidence type="ECO:0000256" key="3">
    <source>
        <dbReference type="ARBA" id="ARBA00012737"/>
    </source>
</evidence>
<comment type="similarity">
    <text evidence="2">Belongs to the asparagine synthetase family.</text>
</comment>
<feature type="binding site" evidence="9">
    <location>
        <position position="100"/>
    </location>
    <ligand>
        <name>L-glutamine</name>
        <dbReference type="ChEBI" id="CHEBI:58359"/>
    </ligand>
</feature>
<dbReference type="Pfam" id="PF00733">
    <property type="entry name" value="Asn_synthase"/>
    <property type="match status" value="1"/>
</dbReference>
<dbReference type="SUPFAM" id="SSF52402">
    <property type="entry name" value="Adenine nucleotide alpha hydrolases-like"/>
    <property type="match status" value="1"/>
</dbReference>
<name>A0A0W0RK00_LEGBO</name>
<dbReference type="CDD" id="cd00712">
    <property type="entry name" value="AsnB"/>
    <property type="match status" value="1"/>
</dbReference>
<dbReference type="GO" id="GO:0005524">
    <property type="term" value="F:ATP binding"/>
    <property type="evidence" value="ECO:0007669"/>
    <property type="project" value="UniProtKB-KW"/>
</dbReference>
<dbReference type="NCBIfam" id="TIGR01536">
    <property type="entry name" value="asn_synth_AEB"/>
    <property type="match status" value="1"/>
</dbReference>
<keyword evidence="11" id="KW-0436">Ligase</keyword>
<dbReference type="Gene3D" id="3.40.50.620">
    <property type="entry name" value="HUPs"/>
    <property type="match status" value="1"/>
</dbReference>
<evidence type="ECO:0000256" key="7">
    <source>
        <dbReference type="ARBA" id="ARBA00048741"/>
    </source>
</evidence>
<dbReference type="RefSeq" id="WP_058460510.1">
    <property type="nucleotide sequence ID" value="NZ_CAAAIY010000011.1"/>
</dbReference>
<feature type="domain" description="Glutamine amidotransferase type-2" evidence="10">
    <location>
        <begin position="2"/>
        <end position="214"/>
    </location>
</feature>
<keyword evidence="8" id="KW-0028">Amino-acid biosynthesis</keyword>
<comment type="pathway">
    <text evidence="1">Amino-acid biosynthesis; L-asparagine biosynthesis; L-asparagine from L-aspartate (L-Gln route): step 1/1.</text>
</comment>
<dbReference type="NCBIfam" id="TIGR03104">
    <property type="entry name" value="trio_amidotrans"/>
    <property type="match status" value="1"/>
</dbReference>
<dbReference type="OrthoDB" id="9763290at2"/>
<dbReference type="PIRSF" id="PIRSF001589">
    <property type="entry name" value="Asn_synthetase_glu-h"/>
    <property type="match status" value="1"/>
</dbReference>
<evidence type="ECO:0000313" key="12">
    <source>
        <dbReference type="Proteomes" id="UP000054695"/>
    </source>
</evidence>
<dbReference type="Pfam" id="PF13537">
    <property type="entry name" value="GATase_7"/>
    <property type="match status" value="1"/>
</dbReference>
<dbReference type="Proteomes" id="UP000054695">
    <property type="component" value="Unassembled WGS sequence"/>
</dbReference>
<dbReference type="InterPro" id="IPR017535">
    <property type="entry name" value="Asparagine_synth"/>
</dbReference>
<dbReference type="InterPro" id="IPR001962">
    <property type="entry name" value="Asn_synthase"/>
</dbReference>
<feature type="binding site" evidence="9">
    <location>
        <begin position="369"/>
        <end position="370"/>
    </location>
    <ligand>
        <name>ATP</name>
        <dbReference type="ChEBI" id="CHEBI:30616"/>
    </ligand>
</feature>
<dbReference type="PATRIC" id="fig|447.4.peg.3133"/>
<organism evidence="11 12">
    <name type="scientific">Legionella bozemanae</name>
    <name type="common">Fluoribacter bozemanae</name>
    <dbReference type="NCBI Taxonomy" id="447"/>
    <lineage>
        <taxon>Bacteria</taxon>
        <taxon>Pseudomonadati</taxon>
        <taxon>Pseudomonadota</taxon>
        <taxon>Gammaproteobacteria</taxon>
        <taxon>Legionellales</taxon>
        <taxon>Legionellaceae</taxon>
        <taxon>Legionella</taxon>
    </lineage>
</organism>
<feature type="binding site" evidence="9">
    <location>
        <position position="266"/>
    </location>
    <ligand>
        <name>ATP</name>
        <dbReference type="ChEBI" id="CHEBI:30616"/>
    </ligand>
</feature>
<dbReference type="InterPro" id="IPR033738">
    <property type="entry name" value="AsnB_N"/>
</dbReference>
<dbReference type="AlphaFoldDB" id="A0A0W0RK00"/>
<evidence type="ECO:0000259" key="10">
    <source>
        <dbReference type="PROSITE" id="PS51278"/>
    </source>
</evidence>
<gene>
    <name evidence="11" type="ORF">Lboz_2936</name>
</gene>
<keyword evidence="6 8" id="KW-0315">Glutamine amidotransferase</keyword>
<dbReference type="CDD" id="cd01991">
    <property type="entry name" value="Asn_synthase_B_C"/>
    <property type="match status" value="1"/>
</dbReference>
<dbReference type="GO" id="GO:0005829">
    <property type="term" value="C:cytosol"/>
    <property type="evidence" value="ECO:0007669"/>
    <property type="project" value="TreeGrafter"/>
</dbReference>
<evidence type="ECO:0000256" key="1">
    <source>
        <dbReference type="ARBA" id="ARBA00005187"/>
    </source>
</evidence>
<dbReference type="GO" id="GO:0006529">
    <property type="term" value="P:asparagine biosynthetic process"/>
    <property type="evidence" value="ECO:0007669"/>
    <property type="project" value="UniProtKB-KW"/>
</dbReference>
<dbReference type="InterPro" id="IPR014729">
    <property type="entry name" value="Rossmann-like_a/b/a_fold"/>
</dbReference>
<sequence>MCGIAGEFQFNKKNIPLFNLEKALLKQFNRGPDDGQIYLTKGMALGHRRLKIFDLSHRGMQPMVDSDLGLALVFNGAIYNFVALREVLKSKGYSFISNSDTEVLLKAYHAWGKDCVHRFSGMFAFAIWEQKTGKLILARDRLGIKPLYYSADANYGFKFASTLPALIEFGDVDTSIDKIALHYYLTFHAVPEPLTILSGVKKLSPGSIMTIHPDGKIEEETYWDLKFDNTKADHYRDENYWIKETYEVLKSATHRQLAADVPIGILLSGGLDSSLLVAMASKLGYKKIQTFSIGFDSLKGNKGDEFFYSNLVAKQFNTHHRQMFISNKQLAYSLGDCIAAMSEPMLSHDNIGFYLLSHEVAKHVKVVLSGQGADEIFAGYHWFQNIHANPVLPSQSAQIIFNKVADRSFQEYQQLVMPDFHTAFHASDFLIKLCEKNNSKNPIDNLLRYESTFALANGPLSRVDNMTMAASLEARVPFLDEEMLKLALSMPLQYKLPQKGKYILKQLGRKMLPKPIVDRPKGYFPVPALKYLEGSTLELMRDVLSPEKIKQRGIFNLQAVQELFTSATKNFTPSGISKLWQVGLLEYWLQQHKL</sequence>
<comment type="caution">
    <text evidence="11">The sequence shown here is derived from an EMBL/GenBank/DDBJ whole genome shotgun (WGS) entry which is preliminary data.</text>
</comment>
<dbReference type="InterPro" id="IPR006426">
    <property type="entry name" value="Asn_synth_AEB"/>
</dbReference>
<dbReference type="PANTHER" id="PTHR43284:SF1">
    <property type="entry name" value="ASPARAGINE SYNTHETASE"/>
    <property type="match status" value="1"/>
</dbReference>
<evidence type="ECO:0000256" key="6">
    <source>
        <dbReference type="ARBA" id="ARBA00022962"/>
    </source>
</evidence>
<comment type="catalytic activity">
    <reaction evidence="7">
        <text>L-aspartate + L-glutamine + ATP + H2O = L-asparagine + L-glutamate + AMP + diphosphate + H(+)</text>
        <dbReference type="Rhea" id="RHEA:12228"/>
        <dbReference type="ChEBI" id="CHEBI:15377"/>
        <dbReference type="ChEBI" id="CHEBI:15378"/>
        <dbReference type="ChEBI" id="CHEBI:29985"/>
        <dbReference type="ChEBI" id="CHEBI:29991"/>
        <dbReference type="ChEBI" id="CHEBI:30616"/>
        <dbReference type="ChEBI" id="CHEBI:33019"/>
        <dbReference type="ChEBI" id="CHEBI:58048"/>
        <dbReference type="ChEBI" id="CHEBI:58359"/>
        <dbReference type="ChEBI" id="CHEBI:456215"/>
        <dbReference type="EC" id="6.3.5.4"/>
    </reaction>
</comment>
<evidence type="ECO:0000256" key="8">
    <source>
        <dbReference type="PIRSR" id="PIRSR001589-1"/>
    </source>
</evidence>
<accession>A0A0W0RK00</accession>
<keyword evidence="5 9" id="KW-0067">ATP-binding</keyword>